<reference key="2">
    <citation type="submission" date="2011-04" db="EMBL/GenBank/DDBJ databases">
        <title>Complete sequence of chromosome of Haliscomenobacter hydrossis DSM 1100.</title>
        <authorList>
            <consortium name="US DOE Joint Genome Institute (JGI-PGF)"/>
            <person name="Lucas S."/>
            <person name="Han J."/>
            <person name="Lapidus A."/>
            <person name="Bruce D."/>
            <person name="Goodwin L."/>
            <person name="Pitluck S."/>
            <person name="Peters L."/>
            <person name="Kyrpides N."/>
            <person name="Mavromatis K."/>
            <person name="Ivanova N."/>
            <person name="Ovchinnikova G."/>
            <person name="Pagani I."/>
            <person name="Daligault H."/>
            <person name="Detter J.C."/>
            <person name="Han C."/>
            <person name="Land M."/>
            <person name="Hauser L."/>
            <person name="Markowitz V."/>
            <person name="Cheng J.-F."/>
            <person name="Hugenholtz P."/>
            <person name="Woyke T."/>
            <person name="Wu D."/>
            <person name="Verbarg S."/>
            <person name="Frueling A."/>
            <person name="Brambilla E."/>
            <person name="Klenk H.-P."/>
            <person name="Eisen J.A."/>
        </authorList>
    </citation>
    <scope>NUCLEOTIDE SEQUENCE</scope>
    <source>
        <strain>DSM 1100</strain>
    </source>
</reference>
<dbReference type="AlphaFoldDB" id="F4KTA6"/>
<dbReference type="SUPFAM" id="SSF53790">
    <property type="entry name" value="Tetrapyrrole methylase"/>
    <property type="match status" value="1"/>
</dbReference>
<keyword evidence="8" id="KW-1185">Reference proteome</keyword>
<dbReference type="EMBL" id="CP002691">
    <property type="protein sequence ID" value="AEE51163.1"/>
    <property type="molecule type" value="Genomic_DNA"/>
</dbReference>
<proteinExistence type="predicted"/>
<name>F4KTA6_HALH1</name>
<dbReference type="InterPro" id="IPR008189">
    <property type="entry name" value="rRNA_ssu_MeTfrase_I"/>
</dbReference>
<dbReference type="CDD" id="cd11649">
    <property type="entry name" value="RsmI_like"/>
    <property type="match status" value="1"/>
</dbReference>
<evidence type="ECO:0000256" key="2">
    <source>
        <dbReference type="ARBA" id="ARBA00022552"/>
    </source>
</evidence>
<dbReference type="eggNOG" id="COG0313">
    <property type="taxonomic scope" value="Bacteria"/>
</dbReference>
<sequence>MQQQYGKLFLIPVPLGENAPQTIPIYVTEIIRQLDYFIVERAKTARFFIKAAQHPRPLPELELVELSEHTKESEYRQFLAPATQGRNIGLMSEAGCPGVADPGAVVVELAHRQGIQVVPLVGPSSILLALMGSGMNGQKFSFQGYLSAKKQDLGQQLKRLEQLAQKENSTQIFIEVPYRNQQIVEAALKNLAPQTRLCIAVDLTLPTEFIQTRKIEEWKRNPPVDLHKRPAIFLLG</sequence>
<dbReference type="PIRSF" id="PIRSF005917">
    <property type="entry name" value="MTase_YraL"/>
    <property type="match status" value="1"/>
</dbReference>
<dbReference type="InterPro" id="IPR035996">
    <property type="entry name" value="4pyrrol_Methylase_sf"/>
</dbReference>
<evidence type="ECO:0000259" key="6">
    <source>
        <dbReference type="Pfam" id="PF00590"/>
    </source>
</evidence>
<dbReference type="OrthoDB" id="7061662at2"/>
<dbReference type="Gene3D" id="3.30.950.10">
    <property type="entry name" value="Methyltransferase, Cobalt-precorrin-4 Transmethylase, Domain 2"/>
    <property type="match status" value="1"/>
</dbReference>
<keyword evidence="5" id="KW-0949">S-adenosyl-L-methionine</keyword>
<evidence type="ECO:0000256" key="5">
    <source>
        <dbReference type="ARBA" id="ARBA00022691"/>
    </source>
</evidence>
<dbReference type="STRING" id="760192.Halhy_3304"/>
<dbReference type="InterPro" id="IPR000878">
    <property type="entry name" value="4pyrrol_Mease"/>
</dbReference>
<feature type="domain" description="Tetrapyrrole methylase" evidence="6">
    <location>
        <begin position="13"/>
        <end position="217"/>
    </location>
</feature>
<accession>F4KTA6</accession>
<organism evidence="7 8">
    <name type="scientific">Haliscomenobacter hydrossis (strain ATCC 27775 / DSM 1100 / LMG 10767 / O)</name>
    <dbReference type="NCBI Taxonomy" id="760192"/>
    <lineage>
        <taxon>Bacteria</taxon>
        <taxon>Pseudomonadati</taxon>
        <taxon>Bacteroidota</taxon>
        <taxon>Saprospiria</taxon>
        <taxon>Saprospirales</taxon>
        <taxon>Haliscomenobacteraceae</taxon>
        <taxon>Haliscomenobacter</taxon>
    </lineage>
</organism>
<evidence type="ECO:0000256" key="3">
    <source>
        <dbReference type="ARBA" id="ARBA00022603"/>
    </source>
</evidence>
<dbReference type="GO" id="GO:0032259">
    <property type="term" value="P:methylation"/>
    <property type="evidence" value="ECO:0007669"/>
    <property type="project" value="UniProtKB-KW"/>
</dbReference>
<evidence type="ECO:0000256" key="4">
    <source>
        <dbReference type="ARBA" id="ARBA00022679"/>
    </source>
</evidence>
<evidence type="ECO:0000313" key="8">
    <source>
        <dbReference type="Proteomes" id="UP000008461"/>
    </source>
</evidence>
<keyword evidence="1" id="KW-0963">Cytoplasm</keyword>
<protein>
    <submittedName>
        <fullName evidence="7">Uroporphyrin-III C/tetrapyrrole (Corrin/Porphyrin) methyltransferase</fullName>
    </submittedName>
</protein>
<dbReference type="PANTHER" id="PTHR46111">
    <property type="entry name" value="RIBOSOMAL RNA SMALL SUBUNIT METHYLTRANSFERASE I"/>
    <property type="match status" value="1"/>
</dbReference>
<dbReference type="InterPro" id="IPR014777">
    <property type="entry name" value="4pyrrole_Mease_sub1"/>
</dbReference>
<dbReference type="Gene3D" id="3.40.1010.10">
    <property type="entry name" value="Cobalt-precorrin-4 Transmethylase, Domain 1"/>
    <property type="match status" value="1"/>
</dbReference>
<keyword evidence="4" id="KW-0808">Transferase</keyword>
<gene>
    <name evidence="7" type="ordered locus">Halhy_3304</name>
</gene>
<dbReference type="Pfam" id="PF00590">
    <property type="entry name" value="TP_methylase"/>
    <property type="match status" value="1"/>
</dbReference>
<dbReference type="KEGG" id="hhy:Halhy_3304"/>
<keyword evidence="2" id="KW-0698">rRNA processing</keyword>
<dbReference type="GO" id="GO:0006364">
    <property type="term" value="P:rRNA processing"/>
    <property type="evidence" value="ECO:0007669"/>
    <property type="project" value="UniProtKB-KW"/>
</dbReference>
<evidence type="ECO:0000313" key="7">
    <source>
        <dbReference type="EMBL" id="AEE51163.1"/>
    </source>
</evidence>
<dbReference type="GO" id="GO:0008168">
    <property type="term" value="F:methyltransferase activity"/>
    <property type="evidence" value="ECO:0007669"/>
    <property type="project" value="UniProtKB-KW"/>
</dbReference>
<dbReference type="RefSeq" id="WP_013765704.1">
    <property type="nucleotide sequence ID" value="NC_015510.1"/>
</dbReference>
<evidence type="ECO:0000256" key="1">
    <source>
        <dbReference type="ARBA" id="ARBA00022490"/>
    </source>
</evidence>
<dbReference type="Proteomes" id="UP000008461">
    <property type="component" value="Chromosome"/>
</dbReference>
<dbReference type="PANTHER" id="PTHR46111:SF2">
    <property type="entry name" value="SAM-DEPENDENT METHYLTRANSFERASE"/>
    <property type="match status" value="1"/>
</dbReference>
<dbReference type="InterPro" id="IPR014776">
    <property type="entry name" value="4pyrrole_Mease_sub2"/>
</dbReference>
<keyword evidence="3 7" id="KW-0489">Methyltransferase</keyword>
<dbReference type="HOGENOM" id="CLU_044779_4_1_10"/>
<reference evidence="7 8" key="1">
    <citation type="journal article" date="2011" name="Stand. Genomic Sci.">
        <title>Complete genome sequence of Haliscomenobacter hydrossis type strain (O).</title>
        <authorList>
            <consortium name="US DOE Joint Genome Institute (JGI-PGF)"/>
            <person name="Daligault H."/>
            <person name="Lapidus A."/>
            <person name="Zeytun A."/>
            <person name="Nolan M."/>
            <person name="Lucas S."/>
            <person name="Del Rio T.G."/>
            <person name="Tice H."/>
            <person name="Cheng J.F."/>
            <person name="Tapia R."/>
            <person name="Han C."/>
            <person name="Goodwin L."/>
            <person name="Pitluck S."/>
            <person name="Liolios K."/>
            <person name="Pagani I."/>
            <person name="Ivanova N."/>
            <person name="Huntemann M."/>
            <person name="Mavromatis K."/>
            <person name="Mikhailova N."/>
            <person name="Pati A."/>
            <person name="Chen A."/>
            <person name="Palaniappan K."/>
            <person name="Land M."/>
            <person name="Hauser L."/>
            <person name="Brambilla E.M."/>
            <person name="Rohde M."/>
            <person name="Verbarg S."/>
            <person name="Goker M."/>
            <person name="Bristow J."/>
            <person name="Eisen J.A."/>
            <person name="Markowitz V."/>
            <person name="Hugenholtz P."/>
            <person name="Kyrpides N.C."/>
            <person name="Klenk H.P."/>
            <person name="Woyke T."/>
        </authorList>
    </citation>
    <scope>NUCLEOTIDE SEQUENCE [LARGE SCALE GENOMIC DNA]</scope>
    <source>
        <strain evidence="8">ATCC 27775 / DSM 1100 / LMG 10767 / O</strain>
    </source>
</reference>